<name>A0A922CJZ5_MANSE</name>
<reference evidence="1" key="1">
    <citation type="journal article" date="2016" name="Insect Biochem. Mol. Biol.">
        <title>Multifaceted biological insights from a draft genome sequence of the tobacco hornworm moth, Manduca sexta.</title>
        <authorList>
            <person name="Kanost M.R."/>
            <person name="Arrese E.L."/>
            <person name="Cao X."/>
            <person name="Chen Y.R."/>
            <person name="Chellapilla S."/>
            <person name="Goldsmith M.R."/>
            <person name="Grosse-Wilde E."/>
            <person name="Heckel D.G."/>
            <person name="Herndon N."/>
            <person name="Jiang H."/>
            <person name="Papanicolaou A."/>
            <person name="Qu J."/>
            <person name="Soulages J.L."/>
            <person name="Vogel H."/>
            <person name="Walters J."/>
            <person name="Waterhouse R.M."/>
            <person name="Ahn S.J."/>
            <person name="Almeida F.C."/>
            <person name="An C."/>
            <person name="Aqrawi P."/>
            <person name="Bretschneider A."/>
            <person name="Bryant W.B."/>
            <person name="Bucks S."/>
            <person name="Chao H."/>
            <person name="Chevignon G."/>
            <person name="Christen J.M."/>
            <person name="Clarke D.F."/>
            <person name="Dittmer N.T."/>
            <person name="Ferguson L.C.F."/>
            <person name="Garavelou S."/>
            <person name="Gordon K.H.J."/>
            <person name="Gunaratna R.T."/>
            <person name="Han Y."/>
            <person name="Hauser F."/>
            <person name="He Y."/>
            <person name="Heidel-Fischer H."/>
            <person name="Hirsh A."/>
            <person name="Hu Y."/>
            <person name="Jiang H."/>
            <person name="Kalra D."/>
            <person name="Klinner C."/>
            <person name="Konig C."/>
            <person name="Kovar C."/>
            <person name="Kroll A.R."/>
            <person name="Kuwar S.S."/>
            <person name="Lee S.L."/>
            <person name="Lehman R."/>
            <person name="Li K."/>
            <person name="Li Z."/>
            <person name="Liang H."/>
            <person name="Lovelace S."/>
            <person name="Lu Z."/>
            <person name="Mansfield J.H."/>
            <person name="McCulloch K.J."/>
            <person name="Mathew T."/>
            <person name="Morton B."/>
            <person name="Muzny D.M."/>
            <person name="Neunemann D."/>
            <person name="Ongeri F."/>
            <person name="Pauchet Y."/>
            <person name="Pu L.L."/>
            <person name="Pyrousis I."/>
            <person name="Rao X.J."/>
            <person name="Redding A."/>
            <person name="Roesel C."/>
            <person name="Sanchez-Gracia A."/>
            <person name="Schaack S."/>
            <person name="Shukla A."/>
            <person name="Tetreau G."/>
            <person name="Wang Y."/>
            <person name="Xiong G.H."/>
            <person name="Traut W."/>
            <person name="Walsh T.K."/>
            <person name="Worley K.C."/>
            <person name="Wu D."/>
            <person name="Wu W."/>
            <person name="Wu Y.Q."/>
            <person name="Zhang X."/>
            <person name="Zou Z."/>
            <person name="Zucker H."/>
            <person name="Briscoe A.D."/>
            <person name="Burmester T."/>
            <person name="Clem R.J."/>
            <person name="Feyereisen R."/>
            <person name="Grimmelikhuijzen C.J.P."/>
            <person name="Hamodrakas S.J."/>
            <person name="Hansson B.S."/>
            <person name="Huguet E."/>
            <person name="Jermiin L.S."/>
            <person name="Lan Q."/>
            <person name="Lehman H.K."/>
            <person name="Lorenzen M."/>
            <person name="Merzendorfer H."/>
            <person name="Michalopoulos I."/>
            <person name="Morton D.B."/>
            <person name="Muthukrishnan S."/>
            <person name="Oakeshott J.G."/>
            <person name="Palmer W."/>
            <person name="Park Y."/>
            <person name="Passarelli A.L."/>
            <person name="Rozas J."/>
            <person name="Schwartz L.M."/>
            <person name="Smith W."/>
            <person name="Southgate A."/>
            <person name="Vilcinskas A."/>
            <person name="Vogt R."/>
            <person name="Wang P."/>
            <person name="Werren J."/>
            <person name="Yu X.Q."/>
            <person name="Zhou J.J."/>
            <person name="Brown S.J."/>
            <person name="Scherer S.E."/>
            <person name="Richards S."/>
            <person name="Blissard G.W."/>
        </authorList>
    </citation>
    <scope>NUCLEOTIDE SEQUENCE</scope>
</reference>
<protein>
    <submittedName>
        <fullName evidence="1">Uncharacterized protein</fullName>
    </submittedName>
</protein>
<evidence type="ECO:0000313" key="1">
    <source>
        <dbReference type="EMBL" id="KAG6448942.1"/>
    </source>
</evidence>
<dbReference type="AlphaFoldDB" id="A0A922CJZ5"/>
<organism evidence="1 2">
    <name type="scientific">Manduca sexta</name>
    <name type="common">Tobacco hawkmoth</name>
    <name type="synonym">Tobacco hornworm</name>
    <dbReference type="NCBI Taxonomy" id="7130"/>
    <lineage>
        <taxon>Eukaryota</taxon>
        <taxon>Metazoa</taxon>
        <taxon>Ecdysozoa</taxon>
        <taxon>Arthropoda</taxon>
        <taxon>Hexapoda</taxon>
        <taxon>Insecta</taxon>
        <taxon>Pterygota</taxon>
        <taxon>Neoptera</taxon>
        <taxon>Endopterygota</taxon>
        <taxon>Lepidoptera</taxon>
        <taxon>Glossata</taxon>
        <taxon>Ditrysia</taxon>
        <taxon>Bombycoidea</taxon>
        <taxon>Sphingidae</taxon>
        <taxon>Sphinginae</taxon>
        <taxon>Sphingini</taxon>
        <taxon>Manduca</taxon>
    </lineage>
</organism>
<sequence length="317" mass="36009">MDYLLFEVLDWNPRLGNTCLNNTNEEITEYKMILTLATMTFKPEHNSDYTLLLGGKNRHCGGAYPVGLSHMRDLPPVELKANNKQRTVKISLLFSYKKKLCNKQWASSGENMHCKDKRINDILGAGASYTLRLDKELNTDILRRTQMTGMQSLLMKRQLRWCGHIVKINDDRLPSSTVRFVDPHVIGLTRQKSDSPAMSDLTSMKTVRVAVDGYNVNYYQGVSDMNMFHGKEANLIIVDDLMRKSDSSISIANSSKTPAGVLLKKHMQLHWLQCPLKRNTTGDYTLLLDGINRSSFVGESHRVLLKVCQRMLPTQGK</sequence>
<proteinExistence type="predicted"/>
<evidence type="ECO:0000313" key="2">
    <source>
        <dbReference type="Proteomes" id="UP000791440"/>
    </source>
</evidence>
<keyword evidence="2" id="KW-1185">Reference proteome</keyword>
<dbReference type="Proteomes" id="UP000791440">
    <property type="component" value="Unassembled WGS sequence"/>
</dbReference>
<reference evidence="1" key="2">
    <citation type="submission" date="2020-12" db="EMBL/GenBank/DDBJ databases">
        <authorList>
            <person name="Kanost M."/>
        </authorList>
    </citation>
    <scope>NUCLEOTIDE SEQUENCE</scope>
</reference>
<gene>
    <name evidence="1" type="ORF">O3G_MSEX005791</name>
</gene>
<accession>A0A922CJZ5</accession>
<comment type="caution">
    <text evidence="1">The sequence shown here is derived from an EMBL/GenBank/DDBJ whole genome shotgun (WGS) entry which is preliminary data.</text>
</comment>
<dbReference type="EMBL" id="JH668364">
    <property type="protein sequence ID" value="KAG6448942.1"/>
    <property type="molecule type" value="Genomic_DNA"/>
</dbReference>